<name>A0ABW6AFK2_9BACT</name>
<sequence>MPFINEQVSVQTYAKDVIEYTNMSNLSYNLINVKGPLSDNSCQERQIMPKNSWKFSYAKDSVETTGNVKSNRIHIEGISNYIPNHPQYIDVRNYGAKGNGVTDDTQAFQKAIDYANTSGIKLVMVSRGNYKITNTIIVRSGVTLQGAPKIPFKANFAMDFALISVKTQQGNIKKSVFVIEMGAGIKGFSFYWPDQMKTAKIPIPYGWAITTTGKQSGADNIQIEDIMLTNCYNGINVDFGGQLNVRNIFGQTFNIGIRLDRLYDVSRLENVHFWDFWANEGSKAKSYIQINGKAVVIGRVDGLQGTNIFAYGHKNVLNFVDFGYGSAWGQFSNVTADVCYIPIQIDKVNIVQLINVNGTIWDKKTGKSFIETGTNIIGEVSITNLNAYLPQTVINISSTSGVFKLTNITARKRGLDQFDVFQYKIINQSTAKVFIDEADYNEVSGIVQIGTHIKFSSDEDITASIENFSSPYKWNNNSGRVTPIQNGSRFVLNGKIEVARIPVPLFISNNAGVYIIECDIKLNNPENLNADGQFYLRLTDFTINDVILPGNPLNGFFTEKTHLRIPFIVRKSGLYFDFVFGNNSNIKESSMDISNLKIYHMDTYKTTRSLIDWLHVKQPNALNLPLPKVLK</sequence>
<comment type="caution">
    <text evidence="2">The sequence shown here is derived from an EMBL/GenBank/DDBJ whole genome shotgun (WGS) entry which is preliminary data.</text>
</comment>
<dbReference type="InterPro" id="IPR024535">
    <property type="entry name" value="RHGA/B-epi-like_pectate_lyase"/>
</dbReference>
<keyword evidence="3" id="KW-1185">Reference proteome</keyword>
<dbReference type="Proteomes" id="UP001597512">
    <property type="component" value="Unassembled WGS sequence"/>
</dbReference>
<dbReference type="Pfam" id="PF12708">
    <property type="entry name" value="Pect-lyase_RHGA_epim"/>
    <property type="match status" value="1"/>
</dbReference>
<feature type="domain" description="Rhamnogalacturonase A/B/Epimerase-like pectate lyase" evidence="1">
    <location>
        <begin position="89"/>
        <end position="166"/>
    </location>
</feature>
<dbReference type="InterPro" id="IPR012334">
    <property type="entry name" value="Pectin_lyas_fold"/>
</dbReference>
<dbReference type="SUPFAM" id="SSF51126">
    <property type="entry name" value="Pectin lyase-like"/>
    <property type="match status" value="1"/>
</dbReference>
<evidence type="ECO:0000313" key="2">
    <source>
        <dbReference type="EMBL" id="MFD2932530.1"/>
    </source>
</evidence>
<gene>
    <name evidence="2" type="ORF">ACFS25_01985</name>
</gene>
<protein>
    <submittedName>
        <fullName evidence="2">Glycosyl hydrolase family 28-related protein</fullName>
    </submittedName>
</protein>
<evidence type="ECO:0000313" key="3">
    <source>
        <dbReference type="Proteomes" id="UP001597512"/>
    </source>
</evidence>
<evidence type="ECO:0000259" key="1">
    <source>
        <dbReference type="Pfam" id="PF12708"/>
    </source>
</evidence>
<dbReference type="Gene3D" id="2.160.20.10">
    <property type="entry name" value="Single-stranded right-handed beta-helix, Pectin lyase-like"/>
    <property type="match status" value="1"/>
</dbReference>
<proteinExistence type="predicted"/>
<organism evidence="2 3">
    <name type="scientific">Spirosoma flavum</name>
    <dbReference type="NCBI Taxonomy" id="2048557"/>
    <lineage>
        <taxon>Bacteria</taxon>
        <taxon>Pseudomonadati</taxon>
        <taxon>Bacteroidota</taxon>
        <taxon>Cytophagia</taxon>
        <taxon>Cytophagales</taxon>
        <taxon>Cytophagaceae</taxon>
        <taxon>Spirosoma</taxon>
    </lineage>
</organism>
<reference evidence="3" key="1">
    <citation type="journal article" date="2019" name="Int. J. Syst. Evol. Microbiol.">
        <title>The Global Catalogue of Microorganisms (GCM) 10K type strain sequencing project: providing services to taxonomists for standard genome sequencing and annotation.</title>
        <authorList>
            <consortium name="The Broad Institute Genomics Platform"/>
            <consortium name="The Broad Institute Genome Sequencing Center for Infectious Disease"/>
            <person name="Wu L."/>
            <person name="Ma J."/>
        </authorList>
    </citation>
    <scope>NUCLEOTIDE SEQUENCE [LARGE SCALE GENOMIC DNA]</scope>
    <source>
        <strain evidence="3">KCTC 52490</strain>
    </source>
</reference>
<dbReference type="RefSeq" id="WP_381496726.1">
    <property type="nucleotide sequence ID" value="NZ_JBHUOM010000001.1"/>
</dbReference>
<dbReference type="GO" id="GO:0016787">
    <property type="term" value="F:hydrolase activity"/>
    <property type="evidence" value="ECO:0007669"/>
    <property type="project" value="UniProtKB-KW"/>
</dbReference>
<accession>A0ABW6AFK2</accession>
<dbReference type="InterPro" id="IPR011050">
    <property type="entry name" value="Pectin_lyase_fold/virulence"/>
</dbReference>
<dbReference type="EMBL" id="JBHUOM010000001">
    <property type="protein sequence ID" value="MFD2932530.1"/>
    <property type="molecule type" value="Genomic_DNA"/>
</dbReference>
<keyword evidence="2" id="KW-0378">Hydrolase</keyword>